<proteinExistence type="predicted"/>
<protein>
    <submittedName>
        <fullName evidence="2">DNA repair photolyase</fullName>
    </submittedName>
</protein>
<name>A0A1I7YTH0_9BILA</name>
<dbReference type="WBParaSite" id="L893_g1955.t1">
    <property type="protein sequence ID" value="L893_g1955.t1"/>
    <property type="gene ID" value="L893_g1955"/>
</dbReference>
<dbReference type="Proteomes" id="UP000095287">
    <property type="component" value="Unplaced"/>
</dbReference>
<dbReference type="AlphaFoldDB" id="A0A1I7YTH0"/>
<sequence length="290" mass="33629">MDSVPIAFIELVAGIVSQETLAVLRQGQAILGRWTTAIPAYQPFYLDIGIRDGEKLFFSQRWHDETSVDIFSQWNFATCYFLDVTVTLDVERFGKQFQPMSTEHFNALKKMIARQRRRIWLFSIEDCTKELVENVGELLGVCGGPQRLFISPRVTPFAPVVKQLLSKGGVCEFALYRKPCPVWLVPTLTAQLQAGILRVIDLNVDESKAELYERLIDMAVSHIIKKEHAYYFLSYPKKYAHLLRPLRSEMNRSRALSHDAQGEKKVKVVYSPQSEYFSYKWRRQDPLFYF</sequence>
<evidence type="ECO:0000313" key="1">
    <source>
        <dbReference type="Proteomes" id="UP000095287"/>
    </source>
</evidence>
<keyword evidence="1" id="KW-1185">Reference proteome</keyword>
<reference evidence="2" key="1">
    <citation type="submission" date="2016-11" db="UniProtKB">
        <authorList>
            <consortium name="WormBaseParasite"/>
        </authorList>
    </citation>
    <scope>IDENTIFICATION</scope>
</reference>
<accession>A0A1I7YTH0</accession>
<organism evidence="1 2">
    <name type="scientific">Steinernema glaseri</name>
    <dbReference type="NCBI Taxonomy" id="37863"/>
    <lineage>
        <taxon>Eukaryota</taxon>
        <taxon>Metazoa</taxon>
        <taxon>Ecdysozoa</taxon>
        <taxon>Nematoda</taxon>
        <taxon>Chromadorea</taxon>
        <taxon>Rhabditida</taxon>
        <taxon>Tylenchina</taxon>
        <taxon>Panagrolaimomorpha</taxon>
        <taxon>Strongyloidoidea</taxon>
        <taxon>Steinernematidae</taxon>
        <taxon>Steinernema</taxon>
    </lineage>
</organism>
<evidence type="ECO:0000313" key="2">
    <source>
        <dbReference type="WBParaSite" id="L893_g1955.t1"/>
    </source>
</evidence>